<dbReference type="AlphaFoldDB" id="A0A645FQJ3"/>
<feature type="transmembrane region" description="Helical" evidence="1">
    <location>
        <begin position="20"/>
        <end position="44"/>
    </location>
</feature>
<feature type="transmembrane region" description="Helical" evidence="1">
    <location>
        <begin position="85"/>
        <end position="109"/>
    </location>
</feature>
<keyword evidence="1" id="KW-1133">Transmembrane helix</keyword>
<gene>
    <name evidence="2" type="ORF">SDC9_163218</name>
</gene>
<sequence>MKLITKAQLDFVFDRLKNRAYGGLFICKFLPGCVFLALLICGFAKLPRKQVYIISAASMLVHNGLLFGAGWLLQANYGTFTPVLTSFNILGAVLIVSSVVIIVAATLRARRKARLDARRLLMSTETAPELDDTPKDKT</sequence>
<name>A0A645FQJ3_9ZZZZ</name>
<keyword evidence="1" id="KW-0472">Membrane</keyword>
<feature type="transmembrane region" description="Helical" evidence="1">
    <location>
        <begin position="51"/>
        <end position="73"/>
    </location>
</feature>
<comment type="caution">
    <text evidence="2">The sequence shown here is derived from an EMBL/GenBank/DDBJ whole genome shotgun (WGS) entry which is preliminary data.</text>
</comment>
<protein>
    <submittedName>
        <fullName evidence="2">Uncharacterized protein</fullName>
    </submittedName>
</protein>
<reference evidence="2" key="1">
    <citation type="submission" date="2019-08" db="EMBL/GenBank/DDBJ databases">
        <authorList>
            <person name="Kucharzyk K."/>
            <person name="Murdoch R.W."/>
            <person name="Higgins S."/>
            <person name="Loffler F."/>
        </authorList>
    </citation>
    <scope>NUCLEOTIDE SEQUENCE</scope>
</reference>
<keyword evidence="1" id="KW-0812">Transmembrane</keyword>
<proteinExistence type="predicted"/>
<evidence type="ECO:0000313" key="2">
    <source>
        <dbReference type="EMBL" id="MPN15882.1"/>
    </source>
</evidence>
<dbReference type="EMBL" id="VSSQ01062755">
    <property type="protein sequence ID" value="MPN15882.1"/>
    <property type="molecule type" value="Genomic_DNA"/>
</dbReference>
<accession>A0A645FQJ3</accession>
<organism evidence="2">
    <name type="scientific">bioreactor metagenome</name>
    <dbReference type="NCBI Taxonomy" id="1076179"/>
    <lineage>
        <taxon>unclassified sequences</taxon>
        <taxon>metagenomes</taxon>
        <taxon>ecological metagenomes</taxon>
    </lineage>
</organism>
<evidence type="ECO:0000256" key="1">
    <source>
        <dbReference type="SAM" id="Phobius"/>
    </source>
</evidence>